<gene>
    <name evidence="1" type="ORF">SAMN05421818_11533</name>
</gene>
<dbReference type="GO" id="GO:0047617">
    <property type="term" value="F:fatty acyl-CoA hydrolase activity"/>
    <property type="evidence" value="ECO:0007669"/>
    <property type="project" value="TreeGrafter"/>
</dbReference>
<reference evidence="2" key="1">
    <citation type="submission" date="2016-10" db="EMBL/GenBank/DDBJ databases">
        <authorList>
            <person name="Varghese N."/>
            <person name="Submissions S."/>
        </authorList>
    </citation>
    <scope>NUCLEOTIDE SEQUENCE [LARGE SCALE GENOMIC DNA]</scope>
    <source>
        <strain evidence="2">DSM 23313</strain>
    </source>
</reference>
<dbReference type="RefSeq" id="WP_090409349.1">
    <property type="nucleotide sequence ID" value="NZ_FNDQ01000015.1"/>
</dbReference>
<sequence>MEFNISDFRFYHPLEVRWSDLDPLGHVNNVVFIDYFQIGRGYYMKEASKTWDWYKDMFVIANISCNYLKEINLTVQNPRVGVRVSKMGGKSFEIEYAVLSDGAEREVVVHAIGTSTQVMIDMKEKRSIEIPEWLRNEIATYEPAL</sequence>
<evidence type="ECO:0000313" key="1">
    <source>
        <dbReference type="EMBL" id="SDH78778.1"/>
    </source>
</evidence>
<dbReference type="CDD" id="cd00586">
    <property type="entry name" value="4HBT"/>
    <property type="match status" value="1"/>
</dbReference>
<dbReference type="InterPro" id="IPR029069">
    <property type="entry name" value="HotDog_dom_sf"/>
</dbReference>
<dbReference type="Proteomes" id="UP000243588">
    <property type="component" value="Unassembled WGS sequence"/>
</dbReference>
<accession>A0A1G8F9I5</accession>
<keyword evidence="2" id="KW-1185">Reference proteome</keyword>
<dbReference type="InterPro" id="IPR050563">
    <property type="entry name" value="4-hydroxybenzoyl-CoA_TE"/>
</dbReference>
<organism evidence="1 2">
    <name type="scientific">Myroides phaeus</name>
    <dbReference type="NCBI Taxonomy" id="702745"/>
    <lineage>
        <taxon>Bacteria</taxon>
        <taxon>Pseudomonadati</taxon>
        <taxon>Bacteroidota</taxon>
        <taxon>Flavobacteriia</taxon>
        <taxon>Flavobacteriales</taxon>
        <taxon>Flavobacteriaceae</taxon>
        <taxon>Myroides</taxon>
    </lineage>
</organism>
<dbReference type="AlphaFoldDB" id="A0A1G8F9I5"/>
<dbReference type="PANTHER" id="PTHR31793:SF24">
    <property type="entry name" value="LONG-CHAIN ACYL-COA THIOESTERASE FADM"/>
    <property type="match status" value="1"/>
</dbReference>
<evidence type="ECO:0000313" key="2">
    <source>
        <dbReference type="Proteomes" id="UP000243588"/>
    </source>
</evidence>
<protein>
    <submittedName>
        <fullName evidence="1">Acyl-CoA thioester hydrolase</fullName>
    </submittedName>
</protein>
<keyword evidence="1" id="KW-0378">Hydrolase</keyword>
<dbReference type="STRING" id="702745.SAMN05421818_11533"/>
<dbReference type="SUPFAM" id="SSF54637">
    <property type="entry name" value="Thioesterase/thiol ester dehydrase-isomerase"/>
    <property type="match status" value="1"/>
</dbReference>
<dbReference type="PANTHER" id="PTHR31793">
    <property type="entry name" value="4-HYDROXYBENZOYL-COA THIOESTERASE FAMILY MEMBER"/>
    <property type="match status" value="1"/>
</dbReference>
<dbReference type="Pfam" id="PF13279">
    <property type="entry name" value="4HBT_2"/>
    <property type="match status" value="1"/>
</dbReference>
<dbReference type="EMBL" id="FNDQ01000015">
    <property type="protein sequence ID" value="SDH78778.1"/>
    <property type="molecule type" value="Genomic_DNA"/>
</dbReference>
<dbReference type="Gene3D" id="3.10.129.10">
    <property type="entry name" value="Hotdog Thioesterase"/>
    <property type="match status" value="1"/>
</dbReference>
<proteinExistence type="predicted"/>
<name>A0A1G8F9I5_9FLAO</name>